<dbReference type="InterPro" id="IPR003593">
    <property type="entry name" value="AAA+_ATPase"/>
</dbReference>
<dbReference type="PRINTS" id="PR00300">
    <property type="entry name" value="CLPPROTEASEA"/>
</dbReference>
<dbReference type="InterPro" id="IPR019489">
    <property type="entry name" value="Clp_ATPase_C"/>
</dbReference>
<dbReference type="GO" id="GO:0005524">
    <property type="term" value="F:ATP binding"/>
    <property type="evidence" value="ECO:0007669"/>
    <property type="project" value="UniProtKB-KW"/>
</dbReference>
<dbReference type="InterPro" id="IPR004176">
    <property type="entry name" value="Clp_R_N"/>
</dbReference>
<evidence type="ECO:0000256" key="1">
    <source>
        <dbReference type="ARBA" id="ARBA00008675"/>
    </source>
</evidence>
<keyword evidence="2" id="KW-0677">Repeat</keyword>
<organism evidence="9 10">
    <name type="scientific">Mesosutterella multiformis</name>
    <dbReference type="NCBI Taxonomy" id="2259133"/>
    <lineage>
        <taxon>Bacteria</taxon>
        <taxon>Pseudomonadati</taxon>
        <taxon>Pseudomonadota</taxon>
        <taxon>Betaproteobacteria</taxon>
        <taxon>Burkholderiales</taxon>
        <taxon>Sutterellaceae</taxon>
        <taxon>Mesosutterella</taxon>
    </lineage>
</organism>
<feature type="domain" description="Clp ATPase C-terminal" evidence="8">
    <location>
        <begin position="657"/>
        <end position="748"/>
    </location>
</feature>
<keyword evidence="9" id="KW-0378">Hydrolase</keyword>
<dbReference type="InterPro" id="IPR013461">
    <property type="entry name" value="ClpA"/>
</dbReference>
<evidence type="ECO:0000256" key="5">
    <source>
        <dbReference type="ARBA" id="ARBA00023186"/>
    </source>
</evidence>
<dbReference type="CDD" id="cd19499">
    <property type="entry name" value="RecA-like_ClpB_Hsp104-like"/>
    <property type="match status" value="1"/>
</dbReference>
<dbReference type="Pfam" id="PF02861">
    <property type="entry name" value="Clp_N"/>
    <property type="match status" value="1"/>
</dbReference>
<dbReference type="GO" id="GO:0043335">
    <property type="term" value="P:protein unfolding"/>
    <property type="evidence" value="ECO:0007669"/>
    <property type="project" value="InterPro"/>
</dbReference>
<dbReference type="Gene3D" id="1.10.8.60">
    <property type="match status" value="2"/>
</dbReference>
<dbReference type="EMBL" id="BGZJ01000001">
    <property type="protein sequence ID" value="GBO93652.1"/>
    <property type="molecule type" value="Genomic_DNA"/>
</dbReference>
<dbReference type="InterPro" id="IPR027417">
    <property type="entry name" value="P-loop_NTPase"/>
</dbReference>
<proteinExistence type="inferred from homology"/>
<feature type="domain" description="AAA+ ATPase" evidence="7">
    <location>
        <begin position="491"/>
        <end position="627"/>
    </location>
</feature>
<comment type="caution">
    <text evidence="9">The sequence shown here is derived from an EMBL/GenBank/DDBJ whole genome shotgun (WGS) entry which is preliminary data.</text>
</comment>
<evidence type="ECO:0000313" key="10">
    <source>
        <dbReference type="Proteomes" id="UP000266091"/>
    </source>
</evidence>
<dbReference type="Gene3D" id="1.10.1780.10">
    <property type="entry name" value="Clp, N-terminal domain"/>
    <property type="match status" value="1"/>
</dbReference>
<evidence type="ECO:0000256" key="6">
    <source>
        <dbReference type="ARBA" id="ARBA00025613"/>
    </source>
</evidence>
<dbReference type="Pfam" id="PF17871">
    <property type="entry name" value="AAA_lid_9"/>
    <property type="match status" value="1"/>
</dbReference>
<sequence length="764" mass="84396">MIDRQLEKNFQNTFVTATTVRSQLITVEALLLELLSNDRVSRVLAYFGCSKSQLKRNLEEFIDTKVPKLATLKEDPQPSVGFQRVIERALVHVQQSGRKDQDLHGEDVLVSIFDEPDSWAVAYLTEQGLDKLSLVEYLTDLHRDDYQESFAEPAGPAGDEGPEAGTAGAAILDAFTVNLNEKAKEGKLDPLIGREEEMTRVIQVLCRRRKNNPLLVGEPGVGKTAIAEGVASRIVSGKVPDILKKRVIRSLSMGRLVAGTKYRGDFEDRMKRLVDAVKESPETVLFIDEIHTVIGAGSTSGGQTLDAADLLKPALANGELSCIGATTYEEFRRIFEKDRALARRFQKIDVPAPTADESVQILKGLRAKFEEHHGLKYTDKAIEAAVTLSERYMSDKRLPDKAIDVIDEAGAAQRLLPAESRKSVIDEREIEETIAKMTKIPVATLSQGDEEKLYHLPEDLKKRIFGQDEAVDAVVSAIRLSRAGFDKSDRPVGSFLFTGPTGVGKTELAKQLAESLGVSLIRFDMSEYSEPHTVSRLIGAPPGYVGFSQGGQLTEQVTAHPYCVLLLDEIEKAHPDILNVLLQVMDNGTLTDNSGRKADFRNVILIMTSNAGARMISRNVIGFGEAKSEGDDTAEIKKYFSPEFRNRLDAIIRFKPLAHALILKITDKFLKNVAESLRKRNVEPVFTSTLRNYLAEHGFDPQMGARPMRRLIQDIVERPLAEAVLFGPLKNGGKVTVGFNRGKVQLKFPGSEAQGPKKQEALPA</sequence>
<dbReference type="AlphaFoldDB" id="A0A388SBF0"/>
<dbReference type="PANTHER" id="PTHR11638:SF111">
    <property type="entry name" value="ATP-DEPENDENT CLP PROTEASE ATP-BINDING SUBUNIT CLPA"/>
    <property type="match status" value="1"/>
</dbReference>
<dbReference type="RefSeq" id="WP_116269991.1">
    <property type="nucleotide sequence ID" value="NZ_BGZJ01000001.1"/>
</dbReference>
<dbReference type="Proteomes" id="UP000266091">
    <property type="component" value="Unassembled WGS sequence"/>
</dbReference>
<dbReference type="Pfam" id="PF07724">
    <property type="entry name" value="AAA_2"/>
    <property type="match status" value="1"/>
</dbReference>
<comment type="similarity">
    <text evidence="1">Belongs to the ClpA/ClpB family.</text>
</comment>
<dbReference type="InterPro" id="IPR003959">
    <property type="entry name" value="ATPase_AAA_core"/>
</dbReference>
<protein>
    <submittedName>
        <fullName evidence="9">ATP-dependent Clp protease ATP-binding subunit ClpA</fullName>
    </submittedName>
</protein>
<dbReference type="GO" id="GO:0006508">
    <property type="term" value="P:proteolysis"/>
    <property type="evidence" value="ECO:0007669"/>
    <property type="project" value="UniProtKB-KW"/>
</dbReference>
<dbReference type="FunFam" id="3.40.50.300:FF:000025">
    <property type="entry name" value="ATP-dependent Clp protease subunit"/>
    <property type="match status" value="1"/>
</dbReference>
<dbReference type="PANTHER" id="PTHR11638">
    <property type="entry name" value="ATP-DEPENDENT CLP PROTEASE"/>
    <property type="match status" value="1"/>
</dbReference>
<keyword evidence="9" id="KW-0645">Protease</keyword>
<keyword evidence="10" id="KW-1185">Reference proteome</keyword>
<dbReference type="GO" id="GO:0016887">
    <property type="term" value="F:ATP hydrolysis activity"/>
    <property type="evidence" value="ECO:0007669"/>
    <property type="project" value="InterPro"/>
</dbReference>
<dbReference type="InterPro" id="IPR041546">
    <property type="entry name" value="ClpA/ClpB_AAA_lid"/>
</dbReference>
<dbReference type="GO" id="GO:0008233">
    <property type="term" value="F:peptidase activity"/>
    <property type="evidence" value="ECO:0007669"/>
    <property type="project" value="UniProtKB-KW"/>
</dbReference>
<accession>A0A388SBF0</accession>
<dbReference type="SUPFAM" id="SSF81923">
    <property type="entry name" value="Double Clp-N motif"/>
    <property type="match status" value="1"/>
</dbReference>
<dbReference type="InterPro" id="IPR036628">
    <property type="entry name" value="Clp_N_dom_sf"/>
</dbReference>
<dbReference type="Gene3D" id="3.40.50.300">
    <property type="entry name" value="P-loop containing nucleotide triphosphate hydrolases"/>
    <property type="match status" value="2"/>
</dbReference>
<comment type="function">
    <text evidence="6">Part of a stress-induced multi-chaperone system, it is involved in the recovery of the cell from heat-induced damage, in cooperation with DnaK, DnaJ and GrpE. Acts before DnaK, in the processing of protein aggregates. Protein binding stimulates the ATPase activity; ATP hydrolysis unfolds the denatured protein aggregates, which probably helps expose new hydrophobic binding sites on the surface of ClpB-bound aggregates, contributing to the solubilization and refolding of denatured protein aggregates by DnaK.</text>
</comment>
<evidence type="ECO:0000313" key="9">
    <source>
        <dbReference type="EMBL" id="GBO93652.1"/>
    </source>
</evidence>
<name>A0A388SBF0_9BURK</name>
<gene>
    <name evidence="9" type="primary">clpA</name>
    <name evidence="9" type="ORF">MESMUL_10060</name>
</gene>
<dbReference type="NCBIfam" id="TIGR02639">
    <property type="entry name" value="ClpA"/>
    <property type="match status" value="1"/>
</dbReference>
<dbReference type="InterPro" id="IPR050130">
    <property type="entry name" value="ClpA_ClpB"/>
</dbReference>
<dbReference type="Pfam" id="PF10431">
    <property type="entry name" value="ClpB_D2-small"/>
    <property type="match status" value="1"/>
</dbReference>
<dbReference type="OrthoDB" id="9803641at2"/>
<evidence type="ECO:0000256" key="4">
    <source>
        <dbReference type="ARBA" id="ARBA00022840"/>
    </source>
</evidence>
<evidence type="ECO:0000256" key="3">
    <source>
        <dbReference type="ARBA" id="ARBA00022741"/>
    </source>
</evidence>
<evidence type="ECO:0000259" key="7">
    <source>
        <dbReference type="SMART" id="SM00382"/>
    </source>
</evidence>
<dbReference type="GO" id="GO:0034605">
    <property type="term" value="P:cellular response to heat"/>
    <property type="evidence" value="ECO:0007669"/>
    <property type="project" value="TreeGrafter"/>
</dbReference>
<dbReference type="SMART" id="SM00382">
    <property type="entry name" value="AAA"/>
    <property type="match status" value="2"/>
</dbReference>
<dbReference type="SMART" id="SM01086">
    <property type="entry name" value="ClpB_D2-small"/>
    <property type="match status" value="1"/>
</dbReference>
<dbReference type="GO" id="GO:0005737">
    <property type="term" value="C:cytoplasm"/>
    <property type="evidence" value="ECO:0007669"/>
    <property type="project" value="TreeGrafter"/>
</dbReference>
<evidence type="ECO:0000256" key="2">
    <source>
        <dbReference type="ARBA" id="ARBA00022737"/>
    </source>
</evidence>
<keyword evidence="4 9" id="KW-0067">ATP-binding</keyword>
<evidence type="ECO:0000259" key="8">
    <source>
        <dbReference type="SMART" id="SM01086"/>
    </source>
</evidence>
<dbReference type="SUPFAM" id="SSF52540">
    <property type="entry name" value="P-loop containing nucleoside triphosphate hydrolases"/>
    <property type="match status" value="2"/>
</dbReference>
<dbReference type="CDD" id="cd00009">
    <property type="entry name" value="AAA"/>
    <property type="match status" value="1"/>
</dbReference>
<keyword evidence="5" id="KW-0143">Chaperone</keyword>
<keyword evidence="3" id="KW-0547">Nucleotide-binding</keyword>
<feature type="domain" description="AAA+ ATPase" evidence="7">
    <location>
        <begin position="209"/>
        <end position="354"/>
    </location>
</feature>
<dbReference type="InterPro" id="IPR001270">
    <property type="entry name" value="ClpA/B"/>
</dbReference>
<dbReference type="Pfam" id="PF00004">
    <property type="entry name" value="AAA"/>
    <property type="match status" value="1"/>
</dbReference>
<accession>A0A401LHB9</accession>
<reference evidence="9 10" key="1">
    <citation type="journal article" date="2018" name="Int. J. Syst. Evol. Microbiol.">
        <title>Mesosutterella multiformis gen. nov., sp. nov., a member of the family Sutterellaceae and Sutterella megalosphaeroides sp. nov., isolated from human faeces.</title>
        <authorList>
            <person name="Sakamoto M."/>
            <person name="Ikeyama N."/>
            <person name="Kunihiro T."/>
            <person name="Iino T."/>
            <person name="Yuki M."/>
            <person name="Ohkuma M."/>
        </authorList>
    </citation>
    <scope>NUCLEOTIDE SEQUENCE [LARGE SCALE GENOMIC DNA]</scope>
    <source>
        <strain evidence="9 10">4NBBH2</strain>
    </source>
</reference>